<protein>
    <submittedName>
        <fullName evidence="2">Uncharacterized protein</fullName>
    </submittedName>
</protein>
<accession>A0A564YDN7</accession>
<dbReference type="Proteomes" id="UP000321570">
    <property type="component" value="Unassembled WGS sequence"/>
</dbReference>
<dbReference type="EMBL" id="CABIJS010000166">
    <property type="protein sequence ID" value="VUZ45320.1"/>
    <property type="molecule type" value="Genomic_DNA"/>
</dbReference>
<name>A0A564YDN7_HYMDI</name>
<evidence type="ECO:0000313" key="2">
    <source>
        <dbReference type="EMBL" id="VUZ45320.1"/>
    </source>
</evidence>
<gene>
    <name evidence="2" type="ORF">WMSIL1_LOCUS5312</name>
</gene>
<organism evidence="2 3">
    <name type="scientific">Hymenolepis diminuta</name>
    <name type="common">Rat tapeworm</name>
    <dbReference type="NCBI Taxonomy" id="6216"/>
    <lineage>
        <taxon>Eukaryota</taxon>
        <taxon>Metazoa</taxon>
        <taxon>Spiralia</taxon>
        <taxon>Lophotrochozoa</taxon>
        <taxon>Platyhelminthes</taxon>
        <taxon>Cestoda</taxon>
        <taxon>Eucestoda</taxon>
        <taxon>Cyclophyllidea</taxon>
        <taxon>Hymenolepididae</taxon>
        <taxon>Hymenolepis</taxon>
    </lineage>
</organism>
<evidence type="ECO:0000313" key="3">
    <source>
        <dbReference type="Proteomes" id="UP000321570"/>
    </source>
</evidence>
<feature type="compositionally biased region" description="Low complexity" evidence="1">
    <location>
        <begin position="55"/>
        <end position="72"/>
    </location>
</feature>
<dbReference type="AlphaFoldDB" id="A0A564YDN7"/>
<keyword evidence="3" id="KW-1185">Reference proteome</keyword>
<sequence>MAKIVNSAKLKSNVRLFLRMNPGPKLIELSTNLVARISWRIDAIPSSAPSDLNYNYDGHNDQNSNNNNCRPDYTLKPNRNMHGYKRRLKEPRAHQNILQIASYY</sequence>
<feature type="region of interest" description="Disordered" evidence="1">
    <location>
        <begin position="53"/>
        <end position="79"/>
    </location>
</feature>
<evidence type="ECO:0000256" key="1">
    <source>
        <dbReference type="SAM" id="MobiDB-lite"/>
    </source>
</evidence>
<reference evidence="2 3" key="1">
    <citation type="submission" date="2019-07" db="EMBL/GenBank/DDBJ databases">
        <authorList>
            <person name="Jastrzebski P J."/>
            <person name="Paukszto L."/>
            <person name="Jastrzebski P J."/>
        </authorList>
    </citation>
    <scope>NUCLEOTIDE SEQUENCE [LARGE SCALE GENOMIC DNA]</scope>
    <source>
        <strain evidence="2 3">WMS-il1</strain>
    </source>
</reference>
<proteinExistence type="predicted"/>